<name>A0A919WIG7_9BACI</name>
<comment type="caution">
    <text evidence="8">The sequence shown here is derived from an EMBL/GenBank/DDBJ whole genome shotgun (WGS) entry which is preliminary data.</text>
</comment>
<dbReference type="Pfam" id="PF04029">
    <property type="entry name" value="2-ph_phosp"/>
    <property type="match status" value="1"/>
</dbReference>
<comment type="catalytic activity">
    <reaction evidence="7">
        <text>(2R)-O-phospho-3-sulfolactate + H2O = (2R)-3-sulfolactate + phosphate</text>
        <dbReference type="Rhea" id="RHEA:23416"/>
        <dbReference type="ChEBI" id="CHEBI:15377"/>
        <dbReference type="ChEBI" id="CHEBI:15597"/>
        <dbReference type="ChEBI" id="CHEBI:43474"/>
        <dbReference type="ChEBI" id="CHEBI:58738"/>
        <dbReference type="EC" id="3.1.3.71"/>
    </reaction>
</comment>
<dbReference type="EC" id="3.1.3.71" evidence="3"/>
<dbReference type="EMBL" id="BORC01000004">
    <property type="protein sequence ID" value="GIN62560.1"/>
    <property type="molecule type" value="Genomic_DNA"/>
</dbReference>
<dbReference type="SUPFAM" id="SSF142823">
    <property type="entry name" value="ComB-like"/>
    <property type="match status" value="1"/>
</dbReference>
<dbReference type="PANTHER" id="PTHR37311:SF1">
    <property type="entry name" value="2-PHOSPHOSULFOLACTATE PHOSPHATASE-RELATED"/>
    <property type="match status" value="1"/>
</dbReference>
<evidence type="ECO:0000256" key="2">
    <source>
        <dbReference type="ARBA" id="ARBA00009997"/>
    </source>
</evidence>
<protein>
    <recommendedName>
        <fullName evidence="4">Probable 2-phosphosulfolactate phosphatase</fullName>
        <ecNumber evidence="3">3.1.3.71</ecNumber>
    </recommendedName>
</protein>
<organism evidence="8 9">
    <name type="scientific">Robertmurraya siralis</name>
    <dbReference type="NCBI Taxonomy" id="77777"/>
    <lineage>
        <taxon>Bacteria</taxon>
        <taxon>Bacillati</taxon>
        <taxon>Bacillota</taxon>
        <taxon>Bacilli</taxon>
        <taxon>Bacillales</taxon>
        <taxon>Bacillaceae</taxon>
        <taxon>Robertmurraya</taxon>
    </lineage>
</organism>
<gene>
    <name evidence="8" type="primary">comB</name>
    <name evidence="8" type="ORF">J27TS8_25530</name>
</gene>
<dbReference type="RefSeq" id="WP_212933836.1">
    <property type="nucleotide sequence ID" value="NZ_BORC01000004.1"/>
</dbReference>
<evidence type="ECO:0000256" key="3">
    <source>
        <dbReference type="ARBA" id="ARBA00012953"/>
    </source>
</evidence>
<dbReference type="Gene3D" id="3.90.1560.10">
    <property type="entry name" value="ComB-like"/>
    <property type="match status" value="1"/>
</dbReference>
<dbReference type="AlphaFoldDB" id="A0A919WIG7"/>
<accession>A0A919WIG7</accession>
<evidence type="ECO:0000313" key="8">
    <source>
        <dbReference type="EMBL" id="GIN62560.1"/>
    </source>
</evidence>
<dbReference type="GO" id="GO:0050532">
    <property type="term" value="F:2-phosphosulfolactate phosphatase activity"/>
    <property type="evidence" value="ECO:0007669"/>
    <property type="project" value="UniProtKB-EC"/>
</dbReference>
<evidence type="ECO:0000256" key="5">
    <source>
        <dbReference type="ARBA" id="ARBA00022801"/>
    </source>
</evidence>
<comment type="similarity">
    <text evidence="2">Belongs to the ComB family.</text>
</comment>
<keyword evidence="9" id="KW-1185">Reference proteome</keyword>
<comment type="cofactor">
    <cofactor evidence="1">
        <name>Mg(2+)</name>
        <dbReference type="ChEBI" id="CHEBI:18420"/>
    </cofactor>
</comment>
<keyword evidence="5" id="KW-0378">Hydrolase</keyword>
<dbReference type="InterPro" id="IPR036702">
    <property type="entry name" value="ComB-like_sf"/>
</dbReference>
<dbReference type="PANTHER" id="PTHR37311">
    <property type="entry name" value="2-PHOSPHOSULFOLACTATE PHOSPHATASE-RELATED"/>
    <property type="match status" value="1"/>
</dbReference>
<dbReference type="InterPro" id="IPR005238">
    <property type="entry name" value="ComB-like"/>
</dbReference>
<evidence type="ECO:0000256" key="1">
    <source>
        <dbReference type="ARBA" id="ARBA00001946"/>
    </source>
</evidence>
<evidence type="ECO:0000256" key="6">
    <source>
        <dbReference type="ARBA" id="ARBA00022842"/>
    </source>
</evidence>
<proteinExistence type="inferred from homology"/>
<reference evidence="8" key="1">
    <citation type="submission" date="2021-03" db="EMBL/GenBank/DDBJ databases">
        <title>Antimicrobial resistance genes in bacteria isolated from Japanese honey, and their potential for conferring macrolide and lincosamide resistance in the American foulbrood pathogen Paenibacillus larvae.</title>
        <authorList>
            <person name="Okamoto M."/>
            <person name="Kumagai M."/>
            <person name="Kanamori H."/>
            <person name="Takamatsu D."/>
        </authorList>
    </citation>
    <scope>NUCLEOTIDE SEQUENCE</scope>
    <source>
        <strain evidence="8">J27TS8</strain>
    </source>
</reference>
<evidence type="ECO:0000256" key="4">
    <source>
        <dbReference type="ARBA" id="ARBA00021948"/>
    </source>
</evidence>
<keyword evidence="6" id="KW-0460">Magnesium</keyword>
<evidence type="ECO:0000256" key="7">
    <source>
        <dbReference type="ARBA" id="ARBA00033711"/>
    </source>
</evidence>
<dbReference type="GO" id="GO:0050545">
    <property type="term" value="F:sulfopyruvate decarboxylase activity"/>
    <property type="evidence" value="ECO:0007669"/>
    <property type="project" value="TreeGrafter"/>
</dbReference>
<evidence type="ECO:0000313" key="9">
    <source>
        <dbReference type="Proteomes" id="UP000682111"/>
    </source>
</evidence>
<sequence>MRKLHVLMKKEELQEEKLKDKIVVVFDILMATTTIATVLENGAKEVIPVKDSEEAYEVAKNFDHQDYCLAGEYLGRTINGFLDPYPQALKRHVKDKSVILSTTNGTVAIRHAQKAKETYAASMLNSMAIANHIFSTNLNKTVLLVCSGSHGSFNLEDFYGAGYFIECLFQCSNQWTLTDSATAAHLFYEGNKDNGEKIMLTSRVGKKIHSAGYGDELKFASQKSVYDQIVKFTNGKCTVLNKMNEELKK</sequence>
<dbReference type="GO" id="GO:0000287">
    <property type="term" value="F:magnesium ion binding"/>
    <property type="evidence" value="ECO:0007669"/>
    <property type="project" value="InterPro"/>
</dbReference>
<dbReference type="Proteomes" id="UP000682111">
    <property type="component" value="Unassembled WGS sequence"/>
</dbReference>